<keyword evidence="1" id="KW-1133">Transmembrane helix</keyword>
<feature type="transmembrane region" description="Helical" evidence="1">
    <location>
        <begin position="70"/>
        <end position="92"/>
    </location>
</feature>
<accession>A0A8H3EQT2</accession>
<feature type="transmembrane region" description="Helical" evidence="1">
    <location>
        <begin position="142"/>
        <end position="172"/>
    </location>
</feature>
<dbReference type="AlphaFoldDB" id="A0A8H3EQT2"/>
<organism evidence="2 3">
    <name type="scientific">Gomphillus americanus</name>
    <dbReference type="NCBI Taxonomy" id="1940652"/>
    <lineage>
        <taxon>Eukaryota</taxon>
        <taxon>Fungi</taxon>
        <taxon>Dikarya</taxon>
        <taxon>Ascomycota</taxon>
        <taxon>Pezizomycotina</taxon>
        <taxon>Lecanoromycetes</taxon>
        <taxon>OSLEUM clade</taxon>
        <taxon>Ostropomycetidae</taxon>
        <taxon>Ostropales</taxon>
        <taxon>Graphidaceae</taxon>
        <taxon>Gomphilloideae</taxon>
        <taxon>Gomphillus</taxon>
    </lineage>
</organism>
<gene>
    <name evidence="2" type="ORF">GOMPHAMPRED_007495</name>
</gene>
<feature type="transmembrane region" description="Helical" evidence="1">
    <location>
        <begin position="43"/>
        <end position="64"/>
    </location>
</feature>
<evidence type="ECO:0000313" key="3">
    <source>
        <dbReference type="Proteomes" id="UP000664169"/>
    </source>
</evidence>
<sequence length="248" mass="28176">MFCLVIARTTNTINGDRRRKLHGQDAKVLKMMKRSIKDIHEGWRVRLAVVLPVLAQYIKIMAVSGPGTTFLRVLGTLYVTHWIILESLLLVAQMGDESSTISRVKELMLPHEHANVDLTPGFRETPESTLIYEQLSYVTHQVGFVICSLVMIYCWSGHVLALLLIVIIPWIWLVKTGLQLRQRASEFATAVGDRVDWREAMVSLTFGGPSVGPDVGCIFFVFWILYCACIYDSNPTSRPQWPWLDWLG</sequence>
<comment type="caution">
    <text evidence="2">The sequence shown here is derived from an EMBL/GenBank/DDBJ whole genome shotgun (WGS) entry which is preliminary data.</text>
</comment>
<dbReference type="EMBL" id="CAJPDQ010000006">
    <property type="protein sequence ID" value="CAF9911696.1"/>
    <property type="molecule type" value="Genomic_DNA"/>
</dbReference>
<dbReference type="Proteomes" id="UP000664169">
    <property type="component" value="Unassembled WGS sequence"/>
</dbReference>
<keyword evidence="1" id="KW-0472">Membrane</keyword>
<evidence type="ECO:0000256" key="1">
    <source>
        <dbReference type="SAM" id="Phobius"/>
    </source>
</evidence>
<keyword evidence="1" id="KW-0812">Transmembrane</keyword>
<reference evidence="2" key="1">
    <citation type="submission" date="2021-03" db="EMBL/GenBank/DDBJ databases">
        <authorList>
            <person name="Tagirdzhanova G."/>
        </authorList>
    </citation>
    <scope>NUCLEOTIDE SEQUENCE</scope>
</reference>
<name>A0A8H3EQT2_9LECA</name>
<protein>
    <submittedName>
        <fullName evidence="2">Uncharacterized protein</fullName>
    </submittedName>
</protein>
<proteinExistence type="predicted"/>
<feature type="transmembrane region" description="Helical" evidence="1">
    <location>
        <begin position="211"/>
        <end position="231"/>
    </location>
</feature>
<evidence type="ECO:0000313" key="2">
    <source>
        <dbReference type="EMBL" id="CAF9911696.1"/>
    </source>
</evidence>
<keyword evidence="3" id="KW-1185">Reference proteome</keyword>